<evidence type="ECO:0000313" key="2">
    <source>
        <dbReference type="Proteomes" id="UP000604381"/>
    </source>
</evidence>
<dbReference type="Proteomes" id="UP000604381">
    <property type="component" value="Unassembled WGS sequence"/>
</dbReference>
<sequence length="746" mass="77579">LNPSQGGQVTLSQEFVLGPEQVNDQMVQVLDDRFGVDFTGLSSRIEGNNPVTNTVQWTRGIYVKPGAVFAGPMSLTVLVRAGPDPRNFNAPGLREAVAAAISPSYQISEDNERLLTNYDQAGVSTLVIGIDSQPRLAIVGEQAILDPLSRLTVASGLTLVKSFHTGSLRYSDEGANLVLPGHDLIYHHDFDRRGGYEGDDRTEFPISVNMANARHALRSVGCGMYELPVTINARERVTNGGHRRRASAVFTLTLSGAAGVDGLATVSGTPRRRGPADVAADFATGLAFECAGPGFVFESSNAAFALAGAGERRGIVVRAGTANDDALTTRITYRQGEGSAARSFDLTIGVFSTIAVEGTPGATTGLPQLRVKGTLAGIPGASVTADHHLESGGAGIEYSGVGSFLLRGFTLTTYHEAAGATIYATTAFDAAAYNERLVQVDDDRFGIDFAGYAAAAGRQSFRGLYVKAGAVFTDPLVTITLALNSGAYLKDFATGALGRRIDEGGVKLLDPQVADAGFANTAAAEVALTLRVAPRAFVSGAAVTIETGSGNTSAVTTGLTLHVSYPGNVSIVSVNPAIKLGTEASGAWPISVNRVSIDSTYTVPEGCGISEMPVSLRINGHGAGALGADARFGLRLYDDDVVSTSTRPNFVVGAVPEFLLAGTLTAQMKTGYAINCAHSSFAASFSNSALEIIGSGAGREIAVKDDAVLTTPALTSRVVYQNGSNTNHTVFVTIPVLSTLAWTGAT</sequence>
<comment type="caution">
    <text evidence="1">The sequence shown here is derived from an EMBL/GenBank/DDBJ whole genome shotgun (WGS) entry which is preliminary data.</text>
</comment>
<name>A0A930UE85_9GAMM</name>
<feature type="non-terminal residue" evidence="1">
    <location>
        <position position="746"/>
    </location>
</feature>
<keyword evidence="2" id="KW-1185">Reference proteome</keyword>
<dbReference type="EMBL" id="JADHEI010000055">
    <property type="protein sequence ID" value="MBF2735928.1"/>
    <property type="molecule type" value="Genomic_DNA"/>
</dbReference>
<dbReference type="AlphaFoldDB" id="A0A930UE85"/>
<organism evidence="1 2">
    <name type="scientific">Candidatus Amphirhobacter heronislandensis</name>
    <dbReference type="NCBI Taxonomy" id="1732024"/>
    <lineage>
        <taxon>Bacteria</taxon>
        <taxon>Pseudomonadati</taxon>
        <taxon>Pseudomonadota</taxon>
        <taxon>Gammaproteobacteria</taxon>
        <taxon>Candidatus Tethybacterales</taxon>
        <taxon>Candidatus Tethybacteraceae</taxon>
        <taxon>Candidatus Amphirhobacter</taxon>
    </lineage>
</organism>
<evidence type="ECO:0000313" key="1">
    <source>
        <dbReference type="EMBL" id="MBF2735928.1"/>
    </source>
</evidence>
<accession>A0A930UE85</accession>
<proteinExistence type="predicted"/>
<reference evidence="1" key="1">
    <citation type="submission" date="2020-10" db="EMBL/GenBank/DDBJ databases">
        <title>An improved Amphimedon queenslandica hologenome assembly reveals how three proteobacterial symbionts can extend the metabolic phenotypic of their marine sponge host.</title>
        <authorList>
            <person name="Degnan B."/>
            <person name="Degnan S."/>
            <person name="Xiang X."/>
        </authorList>
    </citation>
    <scope>NUCLEOTIDE SEQUENCE</scope>
    <source>
        <strain evidence="1">AqS2</strain>
    </source>
</reference>
<gene>
    <name evidence="1" type="ORF">ISN26_07695</name>
</gene>
<protein>
    <submittedName>
        <fullName evidence="1">Uncharacterized protein</fullName>
    </submittedName>
</protein>
<feature type="non-terminal residue" evidence="1">
    <location>
        <position position="1"/>
    </location>
</feature>